<dbReference type="EMBL" id="MCBR01021892">
    <property type="protein sequence ID" value="RKF53693.1"/>
    <property type="molecule type" value="Genomic_DNA"/>
</dbReference>
<comment type="caution">
    <text evidence="2">The sequence shown here is derived from an EMBL/GenBank/DDBJ whole genome shotgun (WGS) entry which is preliminary data.</text>
</comment>
<organism evidence="2 3">
    <name type="scientific">Golovinomyces cichoracearum</name>
    <dbReference type="NCBI Taxonomy" id="62708"/>
    <lineage>
        <taxon>Eukaryota</taxon>
        <taxon>Fungi</taxon>
        <taxon>Dikarya</taxon>
        <taxon>Ascomycota</taxon>
        <taxon>Pezizomycotina</taxon>
        <taxon>Leotiomycetes</taxon>
        <taxon>Erysiphales</taxon>
        <taxon>Erysiphaceae</taxon>
        <taxon>Golovinomyces</taxon>
    </lineage>
</organism>
<dbReference type="Proteomes" id="UP000285405">
    <property type="component" value="Unassembled WGS sequence"/>
</dbReference>
<evidence type="ECO:0000313" key="2">
    <source>
        <dbReference type="EMBL" id="RKF53693.1"/>
    </source>
</evidence>
<protein>
    <submittedName>
        <fullName evidence="2">Uncharacterized protein</fullName>
    </submittedName>
</protein>
<dbReference type="AlphaFoldDB" id="A0A420H8G3"/>
<dbReference type="OrthoDB" id="3641178at2759"/>
<accession>A0A420H8G3</accession>
<evidence type="ECO:0000313" key="3">
    <source>
        <dbReference type="Proteomes" id="UP000285405"/>
    </source>
</evidence>
<name>A0A420H8G3_9PEZI</name>
<feature type="region of interest" description="Disordered" evidence="1">
    <location>
        <begin position="262"/>
        <end position="291"/>
    </location>
</feature>
<proteinExistence type="predicted"/>
<evidence type="ECO:0000256" key="1">
    <source>
        <dbReference type="SAM" id="MobiDB-lite"/>
    </source>
</evidence>
<sequence>MSKHKKIINEYTLFPTCQMSFSSARLHDKKDHQLRATPACNQNTTDLQHQTKPTHDAQSQFNSQIHKSLFQTNKKSCQNTRLIPLKLSTTTASHKKNSLSCDEYLNRPKTINQKQYLKSATSHRTFHSTEEELRSVLVEVKGLYFRANHKQCAARCRLFLKITKDSFNVDPAYRVYLASYLASSLEIMAFTLPNNSSVKTSLYHEALTCYNSALSDLEYALFCVDSAISTSSALNSSSASSSARSSIDSVFSQYSKSSSLSSATQLEEKSPNYMTKRSESPERRPKKKVSFSLTQCQPLNQTTYYEDSDQSALSNSLTDIFPVPPTIQTAILKKRMTLEPAPLNLSRAQSLDTSKDATSPYCNKISHLLRYKNLLSGFYSQFRDQIKNIQDIIDQVNYPPTNVQDIYNPSSRLCAERNYRKTEGWPRKRFDGSRYQELCESVLSEL</sequence>
<gene>
    <name evidence="2" type="ORF">GcC1_218003</name>
</gene>
<feature type="compositionally biased region" description="Basic and acidic residues" evidence="1">
    <location>
        <begin position="266"/>
        <end position="283"/>
    </location>
</feature>
<reference evidence="2 3" key="1">
    <citation type="journal article" date="2018" name="BMC Genomics">
        <title>Comparative genome analyses reveal sequence features reflecting distinct modes of host-adaptation between dicot and monocot powdery mildew.</title>
        <authorList>
            <person name="Wu Y."/>
            <person name="Ma X."/>
            <person name="Pan Z."/>
            <person name="Kale S.D."/>
            <person name="Song Y."/>
            <person name="King H."/>
            <person name="Zhang Q."/>
            <person name="Presley C."/>
            <person name="Deng X."/>
            <person name="Wei C.I."/>
            <person name="Xiao S."/>
        </authorList>
    </citation>
    <scope>NUCLEOTIDE SEQUENCE [LARGE SCALE GENOMIC DNA]</scope>
    <source>
        <strain evidence="2">UCSC1</strain>
    </source>
</reference>